<comment type="caution">
    <text evidence="1">The sequence shown here is derived from an EMBL/GenBank/DDBJ whole genome shotgun (WGS) entry which is preliminary data.</text>
</comment>
<evidence type="ECO:0000313" key="2">
    <source>
        <dbReference type="Proteomes" id="UP000239899"/>
    </source>
</evidence>
<organism evidence="1 2">
    <name type="scientific">Chlorella sorokiniana</name>
    <name type="common">Freshwater green alga</name>
    <dbReference type="NCBI Taxonomy" id="3076"/>
    <lineage>
        <taxon>Eukaryota</taxon>
        <taxon>Viridiplantae</taxon>
        <taxon>Chlorophyta</taxon>
        <taxon>core chlorophytes</taxon>
        <taxon>Trebouxiophyceae</taxon>
        <taxon>Chlorellales</taxon>
        <taxon>Chlorellaceae</taxon>
        <taxon>Chlorella clade</taxon>
        <taxon>Chlorella</taxon>
    </lineage>
</organism>
<dbReference type="OrthoDB" id="511368at2759"/>
<name>A0A2P6U069_CHLSO</name>
<proteinExistence type="predicted"/>
<reference evidence="1 2" key="1">
    <citation type="journal article" date="2018" name="Plant J.">
        <title>Genome sequences of Chlorella sorokiniana UTEX 1602 and Micractinium conductrix SAG 241.80: implications to maltose excretion by a green alga.</title>
        <authorList>
            <person name="Arriola M.B."/>
            <person name="Velmurugan N."/>
            <person name="Zhang Y."/>
            <person name="Plunkett M.H."/>
            <person name="Hondzo H."/>
            <person name="Barney B.M."/>
        </authorList>
    </citation>
    <scope>NUCLEOTIDE SEQUENCE [LARGE SCALE GENOMIC DNA]</scope>
    <source>
        <strain evidence="2">UTEX 1602</strain>
    </source>
</reference>
<keyword evidence="2" id="KW-1185">Reference proteome</keyword>
<dbReference type="Proteomes" id="UP000239899">
    <property type="component" value="Unassembled WGS sequence"/>
</dbReference>
<dbReference type="AlphaFoldDB" id="A0A2P6U069"/>
<accession>A0A2P6U069</accession>
<dbReference type="EMBL" id="LHPG02000003">
    <property type="protein sequence ID" value="PRW59709.1"/>
    <property type="molecule type" value="Genomic_DNA"/>
</dbReference>
<evidence type="ECO:0000313" key="1">
    <source>
        <dbReference type="EMBL" id="PRW59709.1"/>
    </source>
</evidence>
<protein>
    <submittedName>
        <fullName evidence="1">Peptidoglycan recognition 1</fullName>
    </submittedName>
</protein>
<sequence length="130" mass="14447">MASHADWGSLHVDLLSTVLGQLSELCHEAAGGALSAADAARLLTSCSPNRHWRSVALRQVRCRMRFESKSDVAHLAKHPGLPCGRRLIDWPTHLERLARSLQALHVAVEGFYDVYYSWLEASAFPALPWC</sequence>
<gene>
    <name evidence="1" type="ORF">C2E21_1594</name>
</gene>